<accession>A0A813AJS3</accession>
<dbReference type="OrthoDB" id="411589at2759"/>
<dbReference type="AlphaFoldDB" id="A0A813AJS3"/>
<sequence length="285" mass="32387">MVIVRMADTDQLDGVAMQQVPASNHLSLQPGTHLANKRDVWTLLKNEPIILHFDGPGHTRKIGGQEQLTQQLLRKVAARMHLWVTLVKEVVRAELPCFESFHSITTLLQLDEDPGDIQEAADRMAHVLNLPVDSLMQLATLTTQLFDVKPLAAGIRAQTKKPALECWARAAAAYGKKMVSRRQAVQAAVSSSDDKVPSPRWMKRLAEDMWSAEHEQELSFNRQKHRKKAILAFQAGTYKPECPREKRKLQSDAIEHEKAEKKRRKEHVKKIAERTPAQSFYLVRD</sequence>
<evidence type="ECO:0000256" key="1">
    <source>
        <dbReference type="SAM" id="MobiDB-lite"/>
    </source>
</evidence>
<evidence type="ECO:0000313" key="2">
    <source>
        <dbReference type="EMBL" id="CAE7869390.1"/>
    </source>
</evidence>
<evidence type="ECO:0000313" key="3">
    <source>
        <dbReference type="Proteomes" id="UP000601435"/>
    </source>
</evidence>
<keyword evidence="3" id="KW-1185">Reference proteome</keyword>
<organism evidence="2 3">
    <name type="scientific">Symbiodinium necroappetens</name>
    <dbReference type="NCBI Taxonomy" id="1628268"/>
    <lineage>
        <taxon>Eukaryota</taxon>
        <taxon>Sar</taxon>
        <taxon>Alveolata</taxon>
        <taxon>Dinophyceae</taxon>
        <taxon>Suessiales</taxon>
        <taxon>Symbiodiniaceae</taxon>
        <taxon>Symbiodinium</taxon>
    </lineage>
</organism>
<protein>
    <submittedName>
        <fullName evidence="2">Uncharacterized protein</fullName>
    </submittedName>
</protein>
<feature type="compositionally biased region" description="Basic and acidic residues" evidence="1">
    <location>
        <begin position="242"/>
        <end position="260"/>
    </location>
</feature>
<dbReference type="Proteomes" id="UP000601435">
    <property type="component" value="Unassembled WGS sequence"/>
</dbReference>
<name>A0A813AJS3_9DINO</name>
<dbReference type="EMBL" id="CAJNJA010060035">
    <property type="protein sequence ID" value="CAE7869390.1"/>
    <property type="molecule type" value="Genomic_DNA"/>
</dbReference>
<gene>
    <name evidence="2" type="ORF">SNEC2469_LOCUS28011</name>
</gene>
<reference evidence="2" key="1">
    <citation type="submission" date="2021-02" db="EMBL/GenBank/DDBJ databases">
        <authorList>
            <person name="Dougan E. K."/>
            <person name="Rhodes N."/>
            <person name="Thang M."/>
            <person name="Chan C."/>
        </authorList>
    </citation>
    <scope>NUCLEOTIDE SEQUENCE</scope>
</reference>
<proteinExistence type="predicted"/>
<feature type="region of interest" description="Disordered" evidence="1">
    <location>
        <begin position="242"/>
        <end position="272"/>
    </location>
</feature>
<comment type="caution">
    <text evidence="2">The sequence shown here is derived from an EMBL/GenBank/DDBJ whole genome shotgun (WGS) entry which is preliminary data.</text>
</comment>